<dbReference type="GO" id="GO:0016020">
    <property type="term" value="C:membrane"/>
    <property type="evidence" value="ECO:0007669"/>
    <property type="project" value="TreeGrafter"/>
</dbReference>
<keyword evidence="8" id="KW-1185">Reference proteome</keyword>
<keyword evidence="4" id="KW-0812">Transmembrane</keyword>
<dbReference type="InterPro" id="IPR001245">
    <property type="entry name" value="Ser-Thr/Tyr_kinase_cat_dom"/>
</dbReference>
<sequence length="738" mass="83111">MAAISFCTNWEELQPLNNPPFIEEEDPFMDSFDPIIASMITDPLFSITSDDLLLFSDEPDTKRPRCVDFCSNGDYYALNYDDPFPPPPPEIYSEYLYAPAAMEMVGMSPLPPAQPPAEGTKKSCLSAQSVAARERRRRISEKTQELGKLVPGGHKMNTAEMFTAAGKYIRFLQAQIGVLDLLGSMQESKGSMKDIDEQMSALLASLAVQEKLSEEEKCVVPRPLIDALANDSFNVSHFCNSPLHLSILSIPTPTSLSPPLIEELNQPLPPDFAAKISQNCSSNPHLRYCNHSSSDADIRDIFKSTIVATHICHASNNPDCSSTFEKIDLRARPNVAPLYLSFEFFWRYCPLSILTIDFSNNSLEGPFPSQILQCSQIESLNLSHNKLVGDFPLEGVSALRNLTFLNVSYNHFSKSRIKSTQLYRRFNSSSFICSGLLPSDHRINVLTVVLLVSVLLLVVSTVGCFGWLCFRRPDLLPSILQRQHSFTPSMLKGATDGFAEENLVEKSRKSETYRGVLSDGTEVGIEVWRGRISSEFHKIFIEECRVLVQLDHDRLIQVLGWCDRRELRAVVKEWMDGETGEEWLSRSPSWRNRLKVLVGVAEAMRYLQEQWPLIDYDLRTCNVIVSENQEPLVSKLKVGDQRSESEKVYKFGVLLLELVANRRPQEEFERGETEFVEWMRMHYPENVREVIDGAMKRPSRGYNQVVQAIGIGLSCTDIEAGGAPGISQVHDMVLGLND</sequence>
<evidence type="ECO:0000256" key="1">
    <source>
        <dbReference type="ARBA" id="ARBA00005510"/>
    </source>
</evidence>
<dbReference type="SMART" id="SM00353">
    <property type="entry name" value="HLH"/>
    <property type="match status" value="1"/>
</dbReference>
<dbReference type="GO" id="GO:0004672">
    <property type="term" value="F:protein kinase activity"/>
    <property type="evidence" value="ECO:0007669"/>
    <property type="project" value="InterPro"/>
</dbReference>
<comment type="caution">
    <text evidence="7">The sequence shown here is derived from an EMBL/GenBank/DDBJ whole genome shotgun (WGS) entry which is preliminary data.</text>
</comment>
<dbReference type="AlphaFoldDB" id="A0AAV9BUX5"/>
<dbReference type="GO" id="GO:0005524">
    <property type="term" value="F:ATP binding"/>
    <property type="evidence" value="ECO:0007669"/>
    <property type="project" value="InterPro"/>
</dbReference>
<dbReference type="InterPro" id="IPR036638">
    <property type="entry name" value="HLH_DNA-bd_sf"/>
</dbReference>
<dbReference type="Gene3D" id="1.10.510.10">
    <property type="entry name" value="Transferase(Phosphotransferase) domain 1"/>
    <property type="match status" value="1"/>
</dbReference>
<dbReference type="InterPro" id="IPR011009">
    <property type="entry name" value="Kinase-like_dom_sf"/>
</dbReference>
<dbReference type="SUPFAM" id="SSF52058">
    <property type="entry name" value="L domain-like"/>
    <property type="match status" value="1"/>
</dbReference>
<evidence type="ECO:0000256" key="3">
    <source>
        <dbReference type="ARBA" id="ARBA00023163"/>
    </source>
</evidence>
<evidence type="ECO:0000313" key="7">
    <source>
        <dbReference type="EMBL" id="KAK1280201.1"/>
    </source>
</evidence>
<dbReference type="SUPFAM" id="SSF47459">
    <property type="entry name" value="HLH, helix-loop-helix DNA-binding domain"/>
    <property type="match status" value="1"/>
</dbReference>
<dbReference type="Gene3D" id="3.30.200.20">
    <property type="entry name" value="Phosphorylase Kinase, domain 1"/>
    <property type="match status" value="1"/>
</dbReference>
<feature type="domain" description="BHLH" evidence="6">
    <location>
        <begin position="123"/>
        <end position="172"/>
    </location>
</feature>
<dbReference type="Pfam" id="PF07714">
    <property type="entry name" value="PK_Tyr_Ser-Thr"/>
    <property type="match status" value="1"/>
</dbReference>
<evidence type="ECO:0000259" key="6">
    <source>
        <dbReference type="PROSITE" id="PS50888"/>
    </source>
</evidence>
<dbReference type="InterPro" id="IPR000719">
    <property type="entry name" value="Prot_kinase_dom"/>
</dbReference>
<keyword evidence="4" id="KW-1133">Transmembrane helix</keyword>
<comment type="similarity">
    <text evidence="1">Belongs to the bHLH protein family.</text>
</comment>
<reference evidence="7" key="2">
    <citation type="submission" date="2023-06" db="EMBL/GenBank/DDBJ databases">
        <authorList>
            <person name="Ma L."/>
            <person name="Liu K.-W."/>
            <person name="Li Z."/>
            <person name="Hsiao Y.-Y."/>
            <person name="Qi Y."/>
            <person name="Fu T."/>
            <person name="Tang G."/>
            <person name="Zhang D."/>
            <person name="Sun W.-H."/>
            <person name="Liu D.-K."/>
            <person name="Li Y."/>
            <person name="Chen G.-Z."/>
            <person name="Liu X.-D."/>
            <person name="Liao X.-Y."/>
            <person name="Jiang Y.-T."/>
            <person name="Yu X."/>
            <person name="Hao Y."/>
            <person name="Huang J."/>
            <person name="Zhao X.-W."/>
            <person name="Ke S."/>
            <person name="Chen Y.-Y."/>
            <person name="Wu W.-L."/>
            <person name="Hsu J.-L."/>
            <person name="Lin Y.-F."/>
            <person name="Huang M.-D."/>
            <person name="Li C.-Y."/>
            <person name="Huang L."/>
            <person name="Wang Z.-W."/>
            <person name="Zhao X."/>
            <person name="Zhong W.-Y."/>
            <person name="Peng D.-H."/>
            <person name="Ahmad S."/>
            <person name="Lan S."/>
            <person name="Zhang J.-S."/>
            <person name="Tsai W.-C."/>
            <person name="Van De Peer Y."/>
            <person name="Liu Z.-J."/>
        </authorList>
    </citation>
    <scope>NUCLEOTIDE SEQUENCE</scope>
    <source>
        <strain evidence="7">SCP</strain>
        <tissue evidence="7">Leaves</tissue>
    </source>
</reference>
<proteinExistence type="inferred from homology"/>
<evidence type="ECO:0000313" key="8">
    <source>
        <dbReference type="Proteomes" id="UP001179952"/>
    </source>
</evidence>
<dbReference type="GO" id="GO:0046983">
    <property type="term" value="F:protein dimerization activity"/>
    <property type="evidence" value="ECO:0007669"/>
    <property type="project" value="InterPro"/>
</dbReference>
<dbReference type="Gene3D" id="3.80.10.10">
    <property type="entry name" value="Ribonuclease Inhibitor"/>
    <property type="match status" value="1"/>
</dbReference>
<dbReference type="InterPro" id="IPR032675">
    <property type="entry name" value="LRR_dom_sf"/>
</dbReference>
<accession>A0AAV9BUX5</accession>
<organism evidence="7 8">
    <name type="scientific">Acorus gramineus</name>
    <name type="common">Dwarf sweet flag</name>
    <dbReference type="NCBI Taxonomy" id="55184"/>
    <lineage>
        <taxon>Eukaryota</taxon>
        <taxon>Viridiplantae</taxon>
        <taxon>Streptophyta</taxon>
        <taxon>Embryophyta</taxon>
        <taxon>Tracheophyta</taxon>
        <taxon>Spermatophyta</taxon>
        <taxon>Magnoliopsida</taxon>
        <taxon>Liliopsida</taxon>
        <taxon>Acoraceae</taxon>
        <taxon>Acorus</taxon>
    </lineage>
</organism>
<evidence type="ECO:0000256" key="2">
    <source>
        <dbReference type="ARBA" id="ARBA00023015"/>
    </source>
</evidence>
<dbReference type="InterPro" id="IPR051564">
    <property type="entry name" value="LRR_receptor-like_kinase"/>
</dbReference>
<keyword evidence="3" id="KW-0804">Transcription</keyword>
<dbReference type="PANTHER" id="PTHR48055:SF57">
    <property type="entry name" value="PROTEIN KINASE DOMAIN-CONTAINING PROTEIN"/>
    <property type="match status" value="1"/>
</dbReference>
<feature type="transmembrane region" description="Helical" evidence="4">
    <location>
        <begin position="445"/>
        <end position="470"/>
    </location>
</feature>
<evidence type="ECO:0000256" key="4">
    <source>
        <dbReference type="SAM" id="Phobius"/>
    </source>
</evidence>
<dbReference type="InterPro" id="IPR011598">
    <property type="entry name" value="bHLH_dom"/>
</dbReference>
<reference evidence="7" key="1">
    <citation type="journal article" date="2023" name="Nat. Commun.">
        <title>Diploid and tetraploid genomes of Acorus and the evolution of monocots.</title>
        <authorList>
            <person name="Ma L."/>
            <person name="Liu K.W."/>
            <person name="Li Z."/>
            <person name="Hsiao Y.Y."/>
            <person name="Qi Y."/>
            <person name="Fu T."/>
            <person name="Tang G.D."/>
            <person name="Zhang D."/>
            <person name="Sun W.H."/>
            <person name="Liu D.K."/>
            <person name="Li Y."/>
            <person name="Chen G.Z."/>
            <person name="Liu X.D."/>
            <person name="Liao X.Y."/>
            <person name="Jiang Y.T."/>
            <person name="Yu X."/>
            <person name="Hao Y."/>
            <person name="Huang J."/>
            <person name="Zhao X.W."/>
            <person name="Ke S."/>
            <person name="Chen Y.Y."/>
            <person name="Wu W.L."/>
            <person name="Hsu J.L."/>
            <person name="Lin Y.F."/>
            <person name="Huang M.D."/>
            <person name="Li C.Y."/>
            <person name="Huang L."/>
            <person name="Wang Z.W."/>
            <person name="Zhao X."/>
            <person name="Zhong W.Y."/>
            <person name="Peng D.H."/>
            <person name="Ahmad S."/>
            <person name="Lan S."/>
            <person name="Zhang J.S."/>
            <person name="Tsai W.C."/>
            <person name="Van de Peer Y."/>
            <person name="Liu Z.J."/>
        </authorList>
    </citation>
    <scope>NUCLEOTIDE SEQUENCE</scope>
    <source>
        <strain evidence="7">SCP</strain>
    </source>
</reference>
<dbReference type="PANTHER" id="PTHR48055">
    <property type="entry name" value="LEUCINE-RICH REPEAT RECEPTOR PROTEIN KINASE EMS1"/>
    <property type="match status" value="1"/>
</dbReference>
<dbReference type="Proteomes" id="UP001179952">
    <property type="component" value="Unassembled WGS sequence"/>
</dbReference>
<dbReference type="PROSITE" id="PS50011">
    <property type="entry name" value="PROTEIN_KINASE_DOM"/>
    <property type="match status" value="1"/>
</dbReference>
<keyword evidence="2" id="KW-0805">Transcription regulation</keyword>
<dbReference type="SUPFAM" id="SSF56112">
    <property type="entry name" value="Protein kinase-like (PK-like)"/>
    <property type="match status" value="1"/>
</dbReference>
<dbReference type="PROSITE" id="PS50888">
    <property type="entry name" value="BHLH"/>
    <property type="match status" value="1"/>
</dbReference>
<dbReference type="Gene3D" id="4.10.280.10">
    <property type="entry name" value="Helix-loop-helix DNA-binding domain"/>
    <property type="match status" value="1"/>
</dbReference>
<name>A0AAV9BUX5_ACOGR</name>
<protein>
    <submittedName>
        <fullName evidence="7">Transcription factor bHLH52</fullName>
    </submittedName>
</protein>
<evidence type="ECO:0000259" key="5">
    <source>
        <dbReference type="PROSITE" id="PS50011"/>
    </source>
</evidence>
<keyword evidence="4" id="KW-0472">Membrane</keyword>
<gene>
    <name evidence="7" type="ORF">QJS04_geneDACA022390</name>
</gene>
<feature type="domain" description="Protein kinase" evidence="5">
    <location>
        <begin position="498"/>
        <end position="738"/>
    </location>
</feature>
<dbReference type="EMBL" id="JAUJYN010000001">
    <property type="protein sequence ID" value="KAK1280201.1"/>
    <property type="molecule type" value="Genomic_DNA"/>
</dbReference>